<name>A0A4V2Y7K6_9PSEU</name>
<evidence type="ECO:0000256" key="1">
    <source>
        <dbReference type="SAM" id="MobiDB-lite"/>
    </source>
</evidence>
<sequence>MLPVRDAQGNRRGTRSQAAKEDSRGSRAPPSRGACLTHDLDQLADVAERLVVDDGPERLTARTALPLPEACPNRRGRTDGARLLPKLLPRPKGPGGGDPRRVLFMLVS</sequence>
<accession>A0A4V2Y7K6</accession>
<keyword evidence="3" id="KW-1185">Reference proteome</keyword>
<organism evidence="2 3">
    <name type="scientific">Saccharopolyspora aridisoli</name>
    <dbReference type="NCBI Taxonomy" id="2530385"/>
    <lineage>
        <taxon>Bacteria</taxon>
        <taxon>Bacillati</taxon>
        <taxon>Actinomycetota</taxon>
        <taxon>Actinomycetes</taxon>
        <taxon>Pseudonocardiales</taxon>
        <taxon>Pseudonocardiaceae</taxon>
        <taxon>Saccharopolyspora</taxon>
    </lineage>
</organism>
<evidence type="ECO:0000313" key="3">
    <source>
        <dbReference type="Proteomes" id="UP000294744"/>
    </source>
</evidence>
<feature type="region of interest" description="Disordered" evidence="1">
    <location>
        <begin position="69"/>
        <end position="100"/>
    </location>
</feature>
<proteinExistence type="predicted"/>
<dbReference type="Proteomes" id="UP000294744">
    <property type="component" value="Unassembled WGS sequence"/>
</dbReference>
<feature type="region of interest" description="Disordered" evidence="1">
    <location>
        <begin position="1"/>
        <end position="35"/>
    </location>
</feature>
<gene>
    <name evidence="2" type="ORF">E1161_14275</name>
</gene>
<reference evidence="2 3" key="1">
    <citation type="submission" date="2019-03" db="EMBL/GenBank/DDBJ databases">
        <title>Draft genome sequences of novel Actinobacteria.</title>
        <authorList>
            <person name="Sahin N."/>
            <person name="Ay H."/>
            <person name="Saygin H."/>
        </authorList>
    </citation>
    <scope>NUCLEOTIDE SEQUENCE [LARGE SCALE GENOMIC DNA]</scope>
    <source>
        <strain evidence="2 3">16K404</strain>
    </source>
</reference>
<dbReference type="OrthoDB" id="8701707at2"/>
<protein>
    <submittedName>
        <fullName evidence="2">Uncharacterized protein</fullName>
    </submittedName>
</protein>
<evidence type="ECO:0000313" key="2">
    <source>
        <dbReference type="EMBL" id="TDC92115.1"/>
    </source>
</evidence>
<dbReference type="EMBL" id="SMKV01000015">
    <property type="protein sequence ID" value="TDC92115.1"/>
    <property type="molecule type" value="Genomic_DNA"/>
</dbReference>
<comment type="caution">
    <text evidence="2">The sequence shown here is derived from an EMBL/GenBank/DDBJ whole genome shotgun (WGS) entry which is preliminary data.</text>
</comment>
<dbReference type="AlphaFoldDB" id="A0A4V2Y7K6"/>